<evidence type="ECO:0000313" key="2">
    <source>
        <dbReference type="EMBL" id="ONH25397.1"/>
    </source>
</evidence>
<gene>
    <name evidence="2" type="ORF">BL253_27745</name>
</gene>
<dbReference type="PANTHER" id="PTHR21621">
    <property type="entry name" value="RIBOSOMAL PROTEIN S6 MODIFICATION PROTEIN"/>
    <property type="match status" value="1"/>
</dbReference>
<name>A0A1V2I4L4_9ACTN</name>
<protein>
    <recommendedName>
        <fullName evidence="4">ATP-grasp domain-containing protein</fullName>
    </recommendedName>
</protein>
<dbReference type="GO" id="GO:0018169">
    <property type="term" value="F:ribosomal S6-glutamic acid ligase activity"/>
    <property type="evidence" value="ECO:0007669"/>
    <property type="project" value="TreeGrafter"/>
</dbReference>
<dbReference type="STRING" id="1834516.BL253_27745"/>
<dbReference type="EMBL" id="MOMC01000060">
    <property type="protein sequence ID" value="ONH25397.1"/>
    <property type="molecule type" value="Genomic_DNA"/>
</dbReference>
<dbReference type="GO" id="GO:0005737">
    <property type="term" value="C:cytoplasm"/>
    <property type="evidence" value="ECO:0007669"/>
    <property type="project" value="TreeGrafter"/>
</dbReference>
<keyword evidence="3" id="KW-1185">Reference proteome</keyword>
<evidence type="ECO:0000256" key="1">
    <source>
        <dbReference type="SAM" id="MobiDB-lite"/>
    </source>
</evidence>
<dbReference type="AlphaFoldDB" id="A0A1V2I4L4"/>
<comment type="caution">
    <text evidence="2">The sequence shown here is derived from an EMBL/GenBank/DDBJ whole genome shotgun (WGS) entry which is preliminary data.</text>
</comment>
<feature type="region of interest" description="Disordered" evidence="1">
    <location>
        <begin position="200"/>
        <end position="224"/>
    </location>
</feature>
<dbReference type="GO" id="GO:0009432">
    <property type="term" value="P:SOS response"/>
    <property type="evidence" value="ECO:0007669"/>
    <property type="project" value="TreeGrafter"/>
</dbReference>
<dbReference type="SUPFAM" id="SSF56059">
    <property type="entry name" value="Glutathione synthetase ATP-binding domain-like"/>
    <property type="match status" value="1"/>
</dbReference>
<dbReference type="PANTHER" id="PTHR21621:SF0">
    <property type="entry name" value="BETA-CITRYLGLUTAMATE SYNTHASE B-RELATED"/>
    <property type="match status" value="1"/>
</dbReference>
<reference evidence="3" key="1">
    <citation type="submission" date="2016-10" db="EMBL/GenBank/DDBJ databases">
        <title>Frankia sp. NRRL B-16386 Genome sequencing.</title>
        <authorList>
            <person name="Ghodhbane-Gtari F."/>
            <person name="Swanson E."/>
            <person name="Gueddou A."/>
            <person name="Hezbri K."/>
            <person name="Ktari K."/>
            <person name="Nouioui I."/>
            <person name="Morris K."/>
            <person name="Simpson S."/>
            <person name="Abebe-Akele F."/>
            <person name="Thomas K."/>
            <person name="Gtari M."/>
            <person name="Tisa L.S."/>
        </authorList>
    </citation>
    <scope>NUCLEOTIDE SEQUENCE [LARGE SCALE GENOMIC DNA]</scope>
    <source>
        <strain evidence="3">NRRL B-16386</strain>
    </source>
</reference>
<proteinExistence type="predicted"/>
<accession>A0A1V2I4L4</accession>
<sequence>MVANHKLHQLAEARAAGLVVPRTLVSTDAAALRDFWHENSGLVVSKAVHSISTRFIRESVVTRQVGEDDIDVLTRSPRTATLFQELVPAEIDVRVTLVGDLAFSCAIHSQEGGSRLDWRLDQTVRMTAHNLEAGLLGKLQRLRSRLGLAYGAVDLRIRPDGTPVFLEINPRGIFSFVEYYTGAPIARSLAMFLAGAGGESSPPSGESLVDRPRGETANGLAGRL</sequence>
<evidence type="ECO:0000313" key="3">
    <source>
        <dbReference type="Proteomes" id="UP000188929"/>
    </source>
</evidence>
<dbReference type="Proteomes" id="UP000188929">
    <property type="component" value="Unassembled WGS sequence"/>
</dbReference>
<dbReference type="Gene3D" id="3.30.470.20">
    <property type="entry name" value="ATP-grasp fold, B domain"/>
    <property type="match status" value="1"/>
</dbReference>
<organism evidence="2 3">
    <name type="scientific">Pseudofrankia asymbiotica</name>
    <dbReference type="NCBI Taxonomy" id="1834516"/>
    <lineage>
        <taxon>Bacteria</taxon>
        <taxon>Bacillati</taxon>
        <taxon>Actinomycetota</taxon>
        <taxon>Actinomycetes</taxon>
        <taxon>Frankiales</taxon>
        <taxon>Frankiaceae</taxon>
        <taxon>Pseudofrankia</taxon>
    </lineage>
</organism>
<evidence type="ECO:0008006" key="4">
    <source>
        <dbReference type="Google" id="ProtNLM"/>
    </source>
</evidence>